<evidence type="ECO:0000313" key="12">
    <source>
        <dbReference type="Proteomes" id="UP000014977"/>
    </source>
</evidence>
<dbReference type="AlphaFoldDB" id="S7V2R5"/>
<gene>
    <name evidence="11" type="ORF">dsmv_2345</name>
</gene>
<feature type="domain" description="4Fe-4S ferredoxin-type" evidence="10">
    <location>
        <begin position="35"/>
        <end position="65"/>
    </location>
</feature>
<dbReference type="PROSITE" id="PS00198">
    <property type="entry name" value="4FE4S_FER_1"/>
    <property type="match status" value="2"/>
</dbReference>
<dbReference type="Gene3D" id="3.30.70.3270">
    <property type="match status" value="1"/>
</dbReference>
<dbReference type="PANTHER" id="PTHR43498">
    <property type="entry name" value="FERREDOXIN:COB-COM HETERODISULFIDE REDUCTASE SUBUNIT A"/>
    <property type="match status" value="1"/>
</dbReference>
<dbReference type="GO" id="GO:0016491">
    <property type="term" value="F:oxidoreductase activity"/>
    <property type="evidence" value="ECO:0007669"/>
    <property type="project" value="UniProtKB-KW"/>
</dbReference>
<dbReference type="InterPro" id="IPR017896">
    <property type="entry name" value="4Fe4S_Fe-S-bd"/>
</dbReference>
<keyword evidence="7" id="KW-0408">Iron</keyword>
<dbReference type="Pfam" id="PF12838">
    <property type="entry name" value="Fer4_7"/>
    <property type="match status" value="1"/>
</dbReference>
<dbReference type="GO" id="GO:0046872">
    <property type="term" value="F:metal ion binding"/>
    <property type="evidence" value="ECO:0007669"/>
    <property type="project" value="UniProtKB-KW"/>
</dbReference>
<dbReference type="PROSITE" id="PS51379">
    <property type="entry name" value="4FE4S_FER_2"/>
    <property type="match status" value="4"/>
</dbReference>
<keyword evidence="6" id="KW-0560">Oxidoreductase</keyword>
<dbReference type="EMBL" id="ATHJ01000081">
    <property type="protein sequence ID" value="EPR40749.1"/>
    <property type="molecule type" value="Genomic_DNA"/>
</dbReference>
<dbReference type="InterPro" id="IPR039650">
    <property type="entry name" value="HdrA-like"/>
</dbReference>
<dbReference type="InterPro" id="IPR017900">
    <property type="entry name" value="4Fe4S_Fe_S_CS"/>
</dbReference>
<dbReference type="PANTHER" id="PTHR43498:SF1">
    <property type="entry name" value="COB--COM HETERODISULFIDE REDUCTASE IRON-SULFUR SUBUNIT A"/>
    <property type="match status" value="1"/>
</dbReference>
<dbReference type="eggNOG" id="COG1908">
    <property type="taxonomic scope" value="Bacteria"/>
</dbReference>
<protein>
    <submittedName>
        <fullName evidence="11">Methyl-viologen-reducing hydrogenase delta subunit</fullName>
    </submittedName>
</protein>
<evidence type="ECO:0000256" key="2">
    <source>
        <dbReference type="ARBA" id="ARBA00006561"/>
    </source>
</evidence>
<dbReference type="Proteomes" id="UP000014977">
    <property type="component" value="Unassembled WGS sequence"/>
</dbReference>
<comment type="caution">
    <text evidence="11">The sequence shown here is derived from an EMBL/GenBank/DDBJ whole genome shotgun (WGS) entry which is preliminary data.</text>
</comment>
<reference evidence="11 12" key="1">
    <citation type="journal article" date="2013" name="Genome Announc.">
        <title>Draft genome sequences for three mercury-methylating, sulfate-reducing bacteria.</title>
        <authorList>
            <person name="Brown S.D."/>
            <person name="Hurt R.A.Jr."/>
            <person name="Gilmour C.C."/>
            <person name="Elias D.A."/>
        </authorList>
    </citation>
    <scope>NUCLEOTIDE SEQUENCE [LARGE SCALE GENOMIC DNA]</scope>
    <source>
        <strain evidence="11 12">DSM 2059</strain>
    </source>
</reference>
<dbReference type="PATRIC" id="fig|1121405.3.peg.1920"/>
<feature type="domain" description="4Fe-4S ferredoxin-type" evidence="10">
    <location>
        <begin position="373"/>
        <end position="402"/>
    </location>
</feature>
<keyword evidence="8" id="KW-0411">Iron-sulfur</keyword>
<evidence type="ECO:0000256" key="6">
    <source>
        <dbReference type="ARBA" id="ARBA00023002"/>
    </source>
</evidence>
<keyword evidence="3" id="KW-0004">4Fe-4S</keyword>
<evidence type="ECO:0000259" key="10">
    <source>
        <dbReference type="PROSITE" id="PS51379"/>
    </source>
</evidence>
<comment type="cofactor">
    <cofactor evidence="1">
        <name>FAD</name>
        <dbReference type="ChEBI" id="CHEBI:57692"/>
    </cofactor>
</comment>
<evidence type="ECO:0000256" key="9">
    <source>
        <dbReference type="SAM" id="MobiDB-lite"/>
    </source>
</evidence>
<dbReference type="Pfam" id="PF00037">
    <property type="entry name" value="Fer4"/>
    <property type="match status" value="1"/>
</dbReference>
<organism evidence="11 12">
    <name type="scientific">Desulfococcus multivorans DSM 2059</name>
    <dbReference type="NCBI Taxonomy" id="1121405"/>
    <lineage>
        <taxon>Bacteria</taxon>
        <taxon>Pseudomonadati</taxon>
        <taxon>Thermodesulfobacteriota</taxon>
        <taxon>Desulfobacteria</taxon>
        <taxon>Desulfobacterales</taxon>
        <taxon>Desulfococcaceae</taxon>
        <taxon>Desulfococcus</taxon>
    </lineage>
</organism>
<dbReference type="InterPro" id="IPR003813">
    <property type="entry name" value="MvhD/FlpD"/>
</dbReference>
<dbReference type="STRING" id="897.B2D07_01390"/>
<dbReference type="Pfam" id="PF02662">
    <property type="entry name" value="FlpD"/>
    <property type="match status" value="1"/>
</dbReference>
<feature type="domain" description="4Fe-4S ferredoxin-type" evidence="10">
    <location>
        <begin position="82"/>
        <end position="113"/>
    </location>
</feature>
<accession>S7V2R5</accession>
<proteinExistence type="inferred from homology"/>
<dbReference type="SUPFAM" id="SSF54862">
    <property type="entry name" value="4Fe-4S ferredoxins"/>
    <property type="match status" value="1"/>
</dbReference>
<dbReference type="InterPro" id="IPR036188">
    <property type="entry name" value="FAD/NAD-bd_sf"/>
</dbReference>
<dbReference type="GO" id="GO:0051539">
    <property type="term" value="F:4 iron, 4 sulfur cluster binding"/>
    <property type="evidence" value="ECO:0007669"/>
    <property type="project" value="UniProtKB-KW"/>
</dbReference>
<feature type="domain" description="4Fe-4S ferredoxin-type" evidence="10">
    <location>
        <begin position="405"/>
        <end position="434"/>
    </location>
</feature>
<evidence type="ECO:0000256" key="8">
    <source>
        <dbReference type="ARBA" id="ARBA00023014"/>
    </source>
</evidence>
<dbReference type="eggNOG" id="COG1148">
    <property type="taxonomic scope" value="Bacteria"/>
</dbReference>
<evidence type="ECO:0000256" key="7">
    <source>
        <dbReference type="ARBA" id="ARBA00023004"/>
    </source>
</evidence>
<evidence type="ECO:0000256" key="4">
    <source>
        <dbReference type="ARBA" id="ARBA00022723"/>
    </source>
</evidence>
<evidence type="ECO:0000256" key="1">
    <source>
        <dbReference type="ARBA" id="ARBA00001974"/>
    </source>
</evidence>
<dbReference type="SUPFAM" id="SSF51905">
    <property type="entry name" value="FAD/NAD(P)-binding domain"/>
    <property type="match status" value="1"/>
</dbReference>
<name>S7V2R5_DESML</name>
<comment type="similarity">
    <text evidence="2">Belongs to the HdrA family.</text>
</comment>
<evidence type="ECO:0000256" key="3">
    <source>
        <dbReference type="ARBA" id="ARBA00022485"/>
    </source>
</evidence>
<evidence type="ECO:0000256" key="5">
    <source>
        <dbReference type="ARBA" id="ARBA00022827"/>
    </source>
</evidence>
<sequence>MADVGRHPRITLHTLSEVTEVKGYVGNFEVKVLKKARYVDETACTACGDCARACPVVFPDEFNVGLSSRKAVYIPFPQAVPSAYAVNMNECMGRGCSKCLDACEKRCIDFHMSDEEITERVGSIVVATGLSPYDPREMDEYGYTRFPNVVTSLEFERLVNAGGPTRGELVRPGDRQRPAAVGFIQCVGSRSKRKGGEYCSNICCMNTVKSTLVLKEHYPDMEIKVFYIDIRAFGKGFEDLYNRSRRLGVQYLRGLPGSVEALPDGSLRVAVENTATGGIEFHDLSMLVLALGIQPAPGTGKLQEMLGLQLTADGFFLEAHPKLQPVDAATRGVFYAGCAEGPKDIKDSVTQGSAAAARAIRLMHRGQITSEPITSEIITEQCRACGKCAEVCPYNAITVDVKRKIPAVVNAAACAGCGTCAAECRFGAIVMNHFTDAQIIAQIDALLAENAADKILTFACNWCSYAGADYAGVSRLQYPANVRLIRTMCSGRVDESFIWHAFKKGAPVVLVSGCHIGDCHYIDANHWTVKRVEKVRKKMEKLGIRTERLQLEWISAAEGVRFARVMAEMERLRKGVSREEIAETAAIIRKRNQERRSGAPSGPETATSPR</sequence>
<evidence type="ECO:0000313" key="11">
    <source>
        <dbReference type="EMBL" id="EPR40749.1"/>
    </source>
</evidence>
<keyword evidence="5" id="KW-0274">FAD</keyword>
<keyword evidence="4" id="KW-0479">Metal-binding</keyword>
<keyword evidence="12" id="KW-1185">Reference proteome</keyword>
<feature type="region of interest" description="Disordered" evidence="9">
    <location>
        <begin position="589"/>
        <end position="610"/>
    </location>
</feature>
<keyword evidence="5" id="KW-0285">Flavoprotein</keyword>
<dbReference type="Gene3D" id="3.30.70.20">
    <property type="match status" value="1"/>
</dbReference>